<evidence type="ECO:0000256" key="1">
    <source>
        <dbReference type="ARBA" id="ARBA00010646"/>
    </source>
</evidence>
<dbReference type="Proteomes" id="UP000741013">
    <property type="component" value="Unassembled WGS sequence"/>
</dbReference>
<evidence type="ECO:0008006" key="6">
    <source>
        <dbReference type="Google" id="ProtNLM"/>
    </source>
</evidence>
<dbReference type="RefSeq" id="WP_209664429.1">
    <property type="nucleotide sequence ID" value="NZ_JAGGMS010000001.1"/>
</dbReference>
<keyword evidence="2" id="KW-0378">Hydrolase</keyword>
<dbReference type="SMART" id="SM00641">
    <property type="entry name" value="Glyco_25"/>
    <property type="match status" value="1"/>
</dbReference>
<comment type="caution">
    <text evidence="4">The sequence shown here is derived from an EMBL/GenBank/DDBJ whole genome shotgun (WGS) entry which is preliminary data.</text>
</comment>
<keyword evidence="5" id="KW-1185">Reference proteome</keyword>
<sequence length="322" mass="34277">MVLFGLDISHHQGGNPNLHQARAEGVEFVICKATESSGFVDQRFHENVSRAQNAGLLVAAYHYQRAGVSAAAQVDNVRRVVPPGMPVIPDVEGNSGSAGLTREIVNLLRSAGYPVPLTYLPRWYWQQLGSPSLAGLPPLWSSRYPDNAQGSIADEYADVPGHYWDGYGGLGVALLQFSSSGRVAGYAPLDLNAFRGTRQEFAALLGGGAPPGADPTIEEESHMELGPGITVSKTLVCPATPADLVISLGFVSFTVHHLKFFGPTPETGHAELASYGEQRVDPARPYVKPVPQGAMTVEVLYSLDPAPAGTPQHTAVAAFRAR</sequence>
<name>A0ABS4PNH8_9PSEU</name>
<dbReference type="InterPro" id="IPR017853">
    <property type="entry name" value="GH"/>
</dbReference>
<evidence type="ECO:0000256" key="3">
    <source>
        <dbReference type="ARBA" id="ARBA00023295"/>
    </source>
</evidence>
<keyword evidence="3" id="KW-0326">Glycosidase</keyword>
<dbReference type="CDD" id="cd00599">
    <property type="entry name" value="GH25_muramidase"/>
    <property type="match status" value="1"/>
</dbReference>
<dbReference type="SUPFAM" id="SSF51445">
    <property type="entry name" value="(Trans)glycosidases"/>
    <property type="match status" value="1"/>
</dbReference>
<dbReference type="InterPro" id="IPR018077">
    <property type="entry name" value="Glyco_hydro_fam25_subgr"/>
</dbReference>
<organism evidence="4 5">
    <name type="scientific">Amycolatopsis magusensis</name>
    <dbReference type="NCBI Taxonomy" id="882444"/>
    <lineage>
        <taxon>Bacteria</taxon>
        <taxon>Bacillati</taxon>
        <taxon>Actinomycetota</taxon>
        <taxon>Actinomycetes</taxon>
        <taxon>Pseudonocardiales</taxon>
        <taxon>Pseudonocardiaceae</taxon>
        <taxon>Amycolatopsis</taxon>
    </lineage>
</organism>
<evidence type="ECO:0000313" key="4">
    <source>
        <dbReference type="EMBL" id="MBP2180947.1"/>
    </source>
</evidence>
<dbReference type="Gene3D" id="3.20.20.80">
    <property type="entry name" value="Glycosidases"/>
    <property type="match status" value="1"/>
</dbReference>
<reference evidence="4 5" key="1">
    <citation type="submission" date="2021-03" db="EMBL/GenBank/DDBJ databases">
        <title>Sequencing the genomes of 1000 actinobacteria strains.</title>
        <authorList>
            <person name="Klenk H.-P."/>
        </authorList>
    </citation>
    <scope>NUCLEOTIDE SEQUENCE [LARGE SCALE GENOMIC DNA]</scope>
    <source>
        <strain evidence="4 5">DSM 45510</strain>
    </source>
</reference>
<dbReference type="PANTHER" id="PTHR34135">
    <property type="entry name" value="LYSOZYME"/>
    <property type="match status" value="1"/>
</dbReference>
<accession>A0ABS4PNH8</accession>
<proteinExistence type="inferred from homology"/>
<protein>
    <recommendedName>
        <fullName evidence="6">Lysozyme</fullName>
    </recommendedName>
</protein>
<dbReference type="InterPro" id="IPR002053">
    <property type="entry name" value="Glyco_hydro_25"/>
</dbReference>
<dbReference type="PROSITE" id="PS51904">
    <property type="entry name" value="GLYCOSYL_HYDROL_F25_2"/>
    <property type="match status" value="1"/>
</dbReference>
<evidence type="ECO:0000313" key="5">
    <source>
        <dbReference type="Proteomes" id="UP000741013"/>
    </source>
</evidence>
<dbReference type="EMBL" id="JAGGMS010000001">
    <property type="protein sequence ID" value="MBP2180947.1"/>
    <property type="molecule type" value="Genomic_DNA"/>
</dbReference>
<evidence type="ECO:0000256" key="2">
    <source>
        <dbReference type="ARBA" id="ARBA00022801"/>
    </source>
</evidence>
<comment type="similarity">
    <text evidence="1">Belongs to the glycosyl hydrolase 25 family.</text>
</comment>
<gene>
    <name evidence="4" type="ORF">JOM49_002473</name>
</gene>
<dbReference type="PANTHER" id="PTHR34135:SF2">
    <property type="entry name" value="LYSOZYME"/>
    <property type="match status" value="1"/>
</dbReference>
<dbReference type="Pfam" id="PF01183">
    <property type="entry name" value="Glyco_hydro_25"/>
    <property type="match status" value="1"/>
</dbReference>